<evidence type="ECO:0000313" key="3">
    <source>
        <dbReference type="EMBL" id="ASF43905.1"/>
    </source>
</evidence>
<evidence type="ECO:0000259" key="2">
    <source>
        <dbReference type="Pfam" id="PF21186"/>
    </source>
</evidence>
<organism evidence="3 4">
    <name type="scientific">Capnocytophaga endodontalis</name>
    <dbReference type="NCBI Taxonomy" id="2708117"/>
    <lineage>
        <taxon>Bacteria</taxon>
        <taxon>Pseudomonadati</taxon>
        <taxon>Bacteroidota</taxon>
        <taxon>Flavobacteriia</taxon>
        <taxon>Flavobacteriales</taxon>
        <taxon>Flavobacteriaceae</taxon>
        <taxon>Capnocytophaga</taxon>
    </lineage>
</organism>
<evidence type="ECO:0000259" key="1">
    <source>
        <dbReference type="Pfam" id="PF18347"/>
    </source>
</evidence>
<name>A0A1Z4BRH6_9FLAO</name>
<reference evidence="4" key="1">
    <citation type="submission" date="2017-06" db="EMBL/GenBank/DDBJ databases">
        <title>Complete genome sequence of Capnocytophaga sp. KCOM 1579 (=ChDC OS43) isolated from a human refractory periapical abscess lesion.</title>
        <authorList>
            <person name="Kook J.-K."/>
            <person name="Park S.-N."/>
            <person name="Lim Y.K."/>
            <person name="Roh H."/>
        </authorList>
    </citation>
    <scope>NUCLEOTIDE SEQUENCE [LARGE SCALE GENOMIC DNA]</scope>
    <source>
        <strain evidence="4">ChDC OS43</strain>
    </source>
</reference>
<dbReference type="Gene3D" id="1.10.10.1650">
    <property type="match status" value="1"/>
</dbReference>
<dbReference type="Pfam" id="PF18347">
    <property type="entry name" value="DUF5606"/>
    <property type="match status" value="1"/>
</dbReference>
<evidence type="ECO:0000313" key="4">
    <source>
        <dbReference type="Proteomes" id="UP000197007"/>
    </source>
</evidence>
<dbReference type="Proteomes" id="UP000197007">
    <property type="component" value="Chromosome"/>
</dbReference>
<proteinExistence type="predicted"/>
<evidence type="ECO:0008006" key="5">
    <source>
        <dbReference type="Google" id="ProtNLM"/>
    </source>
</evidence>
<dbReference type="EMBL" id="CP022022">
    <property type="protein sequence ID" value="ASF43905.1"/>
    <property type="molecule type" value="Genomic_DNA"/>
</dbReference>
<dbReference type="InterPro" id="IPR049282">
    <property type="entry name" value="BVU_3817_N_sf"/>
</dbReference>
<dbReference type="Pfam" id="PF21186">
    <property type="entry name" value="DUF6852"/>
    <property type="match status" value="1"/>
</dbReference>
<feature type="domain" description="DUF5606" evidence="1">
    <location>
        <begin position="3"/>
        <end position="48"/>
    </location>
</feature>
<dbReference type="RefSeq" id="WP_088594785.1">
    <property type="nucleotide sequence ID" value="NZ_CP022022.1"/>
</dbReference>
<sequence length="138" mass="15398">MNLTKILAISGKPGLYHLETQTRSGFLATSLADDKRISVGIRNNVSLLSEIAIYTMEREVPLSEVFESMKTLEGGKEASISAKSDGATLESYFAKVLPNYDRDRVYASDIKKVIQWYNLLLNKGFLEEEPSTTTKEEA</sequence>
<dbReference type="KEGG" id="capn:CBG49_12890"/>
<keyword evidence="4" id="KW-1185">Reference proteome</keyword>
<dbReference type="Gene3D" id="2.30.30.730">
    <property type="match status" value="1"/>
</dbReference>
<feature type="domain" description="DUF6852" evidence="2">
    <location>
        <begin position="51"/>
        <end position="120"/>
    </location>
</feature>
<dbReference type="AlphaFoldDB" id="A0A1Z4BRH6"/>
<protein>
    <recommendedName>
        <fullName evidence="5">DUF5606 domain-containing protein</fullName>
    </recommendedName>
</protein>
<dbReference type="InterPro" id="IPR049280">
    <property type="entry name" value="DUF6852"/>
</dbReference>
<accession>A0A1Z4BRH6</accession>
<dbReference type="InterPro" id="IPR049281">
    <property type="entry name" value="BVU_3817-like_C_sf"/>
</dbReference>
<dbReference type="InterPro" id="IPR041218">
    <property type="entry name" value="DUF5606"/>
</dbReference>
<gene>
    <name evidence="3" type="ORF">CBG49_12890</name>
</gene>